<reference evidence="2 3" key="1">
    <citation type="journal article" date="2013" name="Curr. Biol.">
        <title>The Genome of the Foraminiferan Reticulomyxa filosa.</title>
        <authorList>
            <person name="Glockner G."/>
            <person name="Hulsmann N."/>
            <person name="Schleicher M."/>
            <person name="Noegel A.A."/>
            <person name="Eichinger L."/>
            <person name="Gallinger C."/>
            <person name="Pawlowski J."/>
            <person name="Sierra R."/>
            <person name="Euteneuer U."/>
            <person name="Pillet L."/>
            <person name="Moustafa A."/>
            <person name="Platzer M."/>
            <person name="Groth M."/>
            <person name="Szafranski K."/>
            <person name="Schliwa M."/>
        </authorList>
    </citation>
    <scope>NUCLEOTIDE SEQUENCE [LARGE SCALE GENOMIC DNA]</scope>
</reference>
<keyword evidence="3" id="KW-1185">Reference proteome</keyword>
<feature type="region of interest" description="Disordered" evidence="1">
    <location>
        <begin position="156"/>
        <end position="227"/>
    </location>
</feature>
<feature type="compositionally biased region" description="Gly residues" evidence="1">
    <location>
        <begin position="205"/>
        <end position="218"/>
    </location>
</feature>
<sequence length="314" mass="34323">MAPFELRYIVPLILEKGLATKNSDMLKGLNEILSNIESLCFPQMFAKFYITQMSKTKNPMIKYNSMRKLIGLLDDYGMIIFEEKSKQPPLPYKNSAAFVKELLKALEELDQKAWTDCMGILPHILPTVNNKDWGAFMKKAKFGKLEKEVNAKREEHPFDANNLTKGEKKWLKARSSPSKKAKPAAIEQEDEAGGGGGDVISSGVDIGGAAGAPSGGEIGPSMPPGVPAQFDQNHLLMLKFGPQIGTYDFRKVTDFVDALPDSFNMNWALMEDMVAQGGGSSAFGDGTGMDIVNGTTIPLNPERVISEAEILIGD</sequence>
<proteinExistence type="predicted"/>
<evidence type="ECO:0000256" key="1">
    <source>
        <dbReference type="SAM" id="MobiDB-lite"/>
    </source>
</evidence>
<accession>X6PFH1</accession>
<dbReference type="Proteomes" id="UP000023152">
    <property type="component" value="Unassembled WGS sequence"/>
</dbReference>
<name>X6PFH1_RETFI</name>
<evidence type="ECO:0000313" key="2">
    <source>
        <dbReference type="EMBL" id="ETO36407.1"/>
    </source>
</evidence>
<protein>
    <submittedName>
        <fullName evidence="2">Uncharacterized protein</fullName>
    </submittedName>
</protein>
<organism evidence="2 3">
    <name type="scientific">Reticulomyxa filosa</name>
    <dbReference type="NCBI Taxonomy" id="46433"/>
    <lineage>
        <taxon>Eukaryota</taxon>
        <taxon>Sar</taxon>
        <taxon>Rhizaria</taxon>
        <taxon>Retaria</taxon>
        <taxon>Foraminifera</taxon>
        <taxon>Monothalamids</taxon>
        <taxon>Reticulomyxidae</taxon>
        <taxon>Reticulomyxa</taxon>
    </lineage>
</organism>
<dbReference type="AlphaFoldDB" id="X6PFH1"/>
<evidence type="ECO:0000313" key="3">
    <source>
        <dbReference type="Proteomes" id="UP000023152"/>
    </source>
</evidence>
<dbReference type="EMBL" id="ASPP01000698">
    <property type="protein sequence ID" value="ETO36407.1"/>
    <property type="molecule type" value="Genomic_DNA"/>
</dbReference>
<gene>
    <name evidence="2" type="ORF">RFI_00654</name>
</gene>
<comment type="caution">
    <text evidence="2">The sequence shown here is derived from an EMBL/GenBank/DDBJ whole genome shotgun (WGS) entry which is preliminary data.</text>
</comment>